<organism evidence="2">
    <name type="scientific">Anguilla anguilla</name>
    <name type="common">European freshwater eel</name>
    <name type="synonym">Muraena anguilla</name>
    <dbReference type="NCBI Taxonomy" id="7936"/>
    <lineage>
        <taxon>Eukaryota</taxon>
        <taxon>Metazoa</taxon>
        <taxon>Chordata</taxon>
        <taxon>Craniata</taxon>
        <taxon>Vertebrata</taxon>
        <taxon>Euteleostomi</taxon>
        <taxon>Actinopterygii</taxon>
        <taxon>Neopterygii</taxon>
        <taxon>Teleostei</taxon>
        <taxon>Anguilliformes</taxon>
        <taxon>Anguillidae</taxon>
        <taxon>Anguilla</taxon>
    </lineage>
</organism>
<dbReference type="AlphaFoldDB" id="A0A0E9PB64"/>
<dbReference type="EMBL" id="GBXM01107479">
    <property type="protein sequence ID" value="JAH01098.1"/>
    <property type="molecule type" value="Transcribed_RNA"/>
</dbReference>
<keyword evidence="1" id="KW-1133">Transmembrane helix</keyword>
<evidence type="ECO:0000313" key="2">
    <source>
        <dbReference type="EMBL" id="JAH01098.1"/>
    </source>
</evidence>
<protein>
    <submittedName>
        <fullName evidence="2">Uncharacterized protein</fullName>
    </submittedName>
</protein>
<proteinExistence type="predicted"/>
<keyword evidence="1" id="KW-0812">Transmembrane</keyword>
<reference evidence="2" key="1">
    <citation type="submission" date="2014-11" db="EMBL/GenBank/DDBJ databases">
        <authorList>
            <person name="Amaro Gonzalez C."/>
        </authorList>
    </citation>
    <scope>NUCLEOTIDE SEQUENCE</scope>
</reference>
<keyword evidence="1" id="KW-0472">Membrane</keyword>
<accession>A0A0E9PB64</accession>
<reference evidence="2" key="2">
    <citation type="journal article" date="2015" name="Fish Shellfish Immunol.">
        <title>Early steps in the European eel (Anguilla anguilla)-Vibrio vulnificus interaction in the gills: Role of the RtxA13 toxin.</title>
        <authorList>
            <person name="Callol A."/>
            <person name="Pajuelo D."/>
            <person name="Ebbesson L."/>
            <person name="Teles M."/>
            <person name="MacKenzie S."/>
            <person name="Amaro C."/>
        </authorList>
    </citation>
    <scope>NUCLEOTIDE SEQUENCE</scope>
</reference>
<feature type="transmembrane region" description="Helical" evidence="1">
    <location>
        <begin position="16"/>
        <end position="37"/>
    </location>
</feature>
<evidence type="ECO:0000256" key="1">
    <source>
        <dbReference type="SAM" id="Phobius"/>
    </source>
</evidence>
<sequence>MQRVLRVYSPRFSFSHLSWTSLSSGFSTSFFFIFLVWSRSAQLRISVELALPRSESTIKSIVFLKSSSSLSA</sequence>
<name>A0A0E9PB64_ANGAN</name>